<name>A0AAD9KJB0_RIDPI</name>
<accession>A0AAD9KJB0</accession>
<keyword evidence="2" id="KW-1185">Reference proteome</keyword>
<evidence type="ECO:0000313" key="1">
    <source>
        <dbReference type="EMBL" id="KAK2172347.1"/>
    </source>
</evidence>
<gene>
    <name evidence="1" type="ORF">NP493_968g02052</name>
</gene>
<dbReference type="EMBL" id="JAODUO010000970">
    <property type="protein sequence ID" value="KAK2172347.1"/>
    <property type="molecule type" value="Genomic_DNA"/>
</dbReference>
<evidence type="ECO:0000313" key="2">
    <source>
        <dbReference type="Proteomes" id="UP001209878"/>
    </source>
</evidence>
<sequence>MHEPVAVRFSRRIVGLQTAILRVSLKSYYRFETGIPHELCRIAHARGDAQGQSGGSSQDVCKAQTASCWTQVMDRLWLCQWMMHEGFPTNCAALRTRAVTHRVKAAVHRRTWSVFVYIKLGTEVSEVQGTDSFMLDTRDGQAVALPVDDA</sequence>
<dbReference type="AlphaFoldDB" id="A0AAD9KJB0"/>
<protein>
    <submittedName>
        <fullName evidence="1">Uncharacterized protein</fullName>
    </submittedName>
</protein>
<organism evidence="1 2">
    <name type="scientific">Ridgeia piscesae</name>
    <name type="common">Tubeworm</name>
    <dbReference type="NCBI Taxonomy" id="27915"/>
    <lineage>
        <taxon>Eukaryota</taxon>
        <taxon>Metazoa</taxon>
        <taxon>Spiralia</taxon>
        <taxon>Lophotrochozoa</taxon>
        <taxon>Annelida</taxon>
        <taxon>Polychaeta</taxon>
        <taxon>Sedentaria</taxon>
        <taxon>Canalipalpata</taxon>
        <taxon>Sabellida</taxon>
        <taxon>Siboglinidae</taxon>
        <taxon>Ridgeia</taxon>
    </lineage>
</organism>
<reference evidence="1" key="1">
    <citation type="journal article" date="2023" name="Mol. Biol. Evol.">
        <title>Third-Generation Sequencing Reveals the Adaptive Role of the Epigenome in Three Deep-Sea Polychaetes.</title>
        <authorList>
            <person name="Perez M."/>
            <person name="Aroh O."/>
            <person name="Sun Y."/>
            <person name="Lan Y."/>
            <person name="Juniper S.K."/>
            <person name="Young C.R."/>
            <person name="Angers B."/>
            <person name="Qian P.Y."/>
        </authorList>
    </citation>
    <scope>NUCLEOTIDE SEQUENCE</scope>
    <source>
        <strain evidence="1">R07B-5</strain>
    </source>
</reference>
<proteinExistence type="predicted"/>
<dbReference type="Proteomes" id="UP001209878">
    <property type="component" value="Unassembled WGS sequence"/>
</dbReference>
<comment type="caution">
    <text evidence="1">The sequence shown here is derived from an EMBL/GenBank/DDBJ whole genome shotgun (WGS) entry which is preliminary data.</text>
</comment>